<proteinExistence type="predicted"/>
<keyword evidence="4" id="KW-1185">Reference proteome</keyword>
<feature type="compositionally biased region" description="Acidic residues" evidence="1">
    <location>
        <begin position="301"/>
        <end position="311"/>
    </location>
</feature>
<dbReference type="Pfam" id="PF20167">
    <property type="entry name" value="Transposase_32"/>
    <property type="match status" value="1"/>
</dbReference>
<feature type="compositionally biased region" description="Basic residues" evidence="1">
    <location>
        <begin position="1"/>
        <end position="10"/>
    </location>
</feature>
<protein>
    <recommendedName>
        <fullName evidence="2">Putative plant transposon protein domain-containing protein</fullName>
    </recommendedName>
</protein>
<dbReference type="InterPro" id="IPR046796">
    <property type="entry name" value="Transposase_32_dom"/>
</dbReference>
<reference evidence="3 4" key="1">
    <citation type="submission" date="2020-09" db="EMBL/GenBank/DDBJ databases">
        <title>De no assembly of potato wild relative species, Solanum commersonii.</title>
        <authorList>
            <person name="Cho K."/>
        </authorList>
    </citation>
    <scope>NUCLEOTIDE SEQUENCE [LARGE SCALE GENOMIC DNA]</scope>
    <source>
        <strain evidence="3">LZ3.2</strain>
        <tissue evidence="3">Leaf</tissue>
    </source>
</reference>
<name>A0A9J5X0X5_SOLCO</name>
<evidence type="ECO:0000259" key="2">
    <source>
        <dbReference type="Pfam" id="PF20167"/>
    </source>
</evidence>
<feature type="region of interest" description="Disordered" evidence="1">
    <location>
        <begin position="288"/>
        <end position="333"/>
    </location>
</feature>
<gene>
    <name evidence="3" type="ORF">H5410_052366</name>
</gene>
<feature type="compositionally biased region" description="Polar residues" evidence="1">
    <location>
        <begin position="17"/>
        <end position="28"/>
    </location>
</feature>
<accession>A0A9J5X0X5</accession>
<sequence length="333" mass="38352">MENQRKRKKLGVVPSKRGSSSTQKGSTFSKEKEPPPLKSYDATKFVSLEAQQRFKVKSFKKAIVEKGVEQGSLIGDCQQVYQEIVRRKWEVLFEQPEEANMTVVMEFYANLPEHEYHVCMVQGKTVNFAQEAIENAYNFLEFGGTSEDEYRTTYMKEPYKWDMFIEVICTSGQPVHWLKENYKFHSRSLNSEAKCWFHIITSRIFPSTNTTEVHGFRAALIFCLMTQLRILPGLLIVEEMLDKAISPKYGYFFPSLITKLCRLSGVKFKKSDITLMAGPKFRADRMTIEKATRQPASTEEVGNDDVDDVEELPDHVVPPTQSTEDSMGRSWEE</sequence>
<organism evidence="3 4">
    <name type="scientific">Solanum commersonii</name>
    <name type="common">Commerson's wild potato</name>
    <name type="synonym">Commerson's nightshade</name>
    <dbReference type="NCBI Taxonomy" id="4109"/>
    <lineage>
        <taxon>Eukaryota</taxon>
        <taxon>Viridiplantae</taxon>
        <taxon>Streptophyta</taxon>
        <taxon>Embryophyta</taxon>
        <taxon>Tracheophyta</taxon>
        <taxon>Spermatophyta</taxon>
        <taxon>Magnoliopsida</taxon>
        <taxon>eudicotyledons</taxon>
        <taxon>Gunneridae</taxon>
        <taxon>Pentapetalae</taxon>
        <taxon>asterids</taxon>
        <taxon>lamiids</taxon>
        <taxon>Solanales</taxon>
        <taxon>Solanaceae</taxon>
        <taxon>Solanoideae</taxon>
        <taxon>Solaneae</taxon>
        <taxon>Solanum</taxon>
    </lineage>
</organism>
<comment type="caution">
    <text evidence="3">The sequence shown here is derived from an EMBL/GenBank/DDBJ whole genome shotgun (WGS) entry which is preliminary data.</text>
</comment>
<feature type="region of interest" description="Disordered" evidence="1">
    <location>
        <begin position="1"/>
        <end position="37"/>
    </location>
</feature>
<evidence type="ECO:0000256" key="1">
    <source>
        <dbReference type="SAM" id="MobiDB-lite"/>
    </source>
</evidence>
<dbReference type="EMBL" id="JACXVP010000010">
    <property type="protein sequence ID" value="KAG5581739.1"/>
    <property type="molecule type" value="Genomic_DNA"/>
</dbReference>
<evidence type="ECO:0000313" key="3">
    <source>
        <dbReference type="EMBL" id="KAG5581739.1"/>
    </source>
</evidence>
<dbReference type="Proteomes" id="UP000824120">
    <property type="component" value="Chromosome 10"/>
</dbReference>
<dbReference type="AlphaFoldDB" id="A0A9J5X0X5"/>
<evidence type="ECO:0000313" key="4">
    <source>
        <dbReference type="Proteomes" id="UP000824120"/>
    </source>
</evidence>
<dbReference type="OrthoDB" id="1436991at2759"/>
<feature type="domain" description="Putative plant transposon protein" evidence="2">
    <location>
        <begin position="86"/>
        <end position="266"/>
    </location>
</feature>